<keyword evidence="4" id="KW-1185">Reference proteome</keyword>
<reference evidence="4" key="1">
    <citation type="submission" date="2016-10" db="EMBL/GenBank/DDBJ databases">
        <authorList>
            <person name="Varghese N."/>
            <person name="Submissions S."/>
        </authorList>
    </citation>
    <scope>NUCLEOTIDE SEQUENCE [LARGE SCALE GENOMIC DNA]</scope>
    <source>
        <strain evidence="4">CGMCC 1.10121</strain>
    </source>
</reference>
<organism evidence="3 4">
    <name type="scientific">Halogranum amylolyticum</name>
    <dbReference type="NCBI Taxonomy" id="660520"/>
    <lineage>
        <taxon>Archaea</taxon>
        <taxon>Methanobacteriati</taxon>
        <taxon>Methanobacteriota</taxon>
        <taxon>Stenosarchaea group</taxon>
        <taxon>Halobacteria</taxon>
        <taxon>Halobacteriales</taxon>
        <taxon>Haloferacaceae</taxon>
    </lineage>
</organism>
<dbReference type="InterPro" id="IPR006139">
    <property type="entry name" value="D-isomer_2_OHA_DH_cat_dom"/>
</dbReference>
<evidence type="ECO:0000313" key="4">
    <source>
        <dbReference type="Proteomes" id="UP000199126"/>
    </source>
</evidence>
<proteinExistence type="predicted"/>
<evidence type="ECO:0000259" key="2">
    <source>
        <dbReference type="Pfam" id="PF00389"/>
    </source>
</evidence>
<feature type="region of interest" description="Disordered" evidence="1">
    <location>
        <begin position="1"/>
        <end position="20"/>
    </location>
</feature>
<dbReference type="GO" id="GO:0016616">
    <property type="term" value="F:oxidoreductase activity, acting on the CH-OH group of donors, NAD or NADP as acceptor"/>
    <property type="evidence" value="ECO:0007669"/>
    <property type="project" value="InterPro"/>
</dbReference>
<sequence length="198" mass="21491">MFDIVEQRTSVSHTPGDGQFSSRRCYTAATNTIPKTMTTPRITLTVLPHDAHGIPAIEYADTLRWRLPDHTVRLAETPEEQLRLVAKSTVVTGKQLDEELIEAAPDLRLFACITGGVDHLPFDSFEANDVAVTNASGVHGPNIAAHVFGWILMSGGWTKATDGSDGESGDAFSRSPNSREVLSPSSAWGRSERRSFVG</sequence>
<dbReference type="AlphaFoldDB" id="A0A1H8WAW7"/>
<dbReference type="Proteomes" id="UP000199126">
    <property type="component" value="Unassembled WGS sequence"/>
</dbReference>
<name>A0A1H8WAW7_9EURY</name>
<dbReference type="Gene3D" id="3.40.50.720">
    <property type="entry name" value="NAD(P)-binding Rossmann-like Domain"/>
    <property type="match status" value="1"/>
</dbReference>
<dbReference type="EMBL" id="FODV01000026">
    <property type="protein sequence ID" value="SEP24751.1"/>
    <property type="molecule type" value="Genomic_DNA"/>
</dbReference>
<accession>A0A1H8WAW7</accession>
<evidence type="ECO:0000313" key="3">
    <source>
        <dbReference type="EMBL" id="SEP24751.1"/>
    </source>
</evidence>
<feature type="compositionally biased region" description="Polar residues" evidence="1">
    <location>
        <begin position="174"/>
        <end position="188"/>
    </location>
</feature>
<dbReference type="SUPFAM" id="SSF52283">
    <property type="entry name" value="Formate/glycerate dehydrogenase catalytic domain-like"/>
    <property type="match status" value="1"/>
</dbReference>
<evidence type="ECO:0000256" key="1">
    <source>
        <dbReference type="SAM" id="MobiDB-lite"/>
    </source>
</evidence>
<feature type="compositionally biased region" description="Polar residues" evidence="1">
    <location>
        <begin position="7"/>
        <end position="20"/>
    </location>
</feature>
<protein>
    <submittedName>
        <fullName evidence="3">D-isomer specific 2-hydroxyacid dehydrogenase, catalytic domain</fullName>
    </submittedName>
</protein>
<feature type="region of interest" description="Disordered" evidence="1">
    <location>
        <begin position="162"/>
        <end position="198"/>
    </location>
</feature>
<dbReference type="GO" id="GO:0051287">
    <property type="term" value="F:NAD binding"/>
    <property type="evidence" value="ECO:0007669"/>
    <property type="project" value="InterPro"/>
</dbReference>
<feature type="domain" description="D-isomer specific 2-hydroxyacid dehydrogenase catalytic" evidence="2">
    <location>
        <begin position="90"/>
        <end position="147"/>
    </location>
</feature>
<gene>
    <name evidence="3" type="ORF">SAMN04487948_12624</name>
</gene>
<dbReference type="Pfam" id="PF00389">
    <property type="entry name" value="2-Hacid_dh"/>
    <property type="match status" value="1"/>
</dbReference>